<feature type="compositionally biased region" description="Low complexity" evidence="1">
    <location>
        <begin position="22"/>
        <end position="36"/>
    </location>
</feature>
<reference evidence="2" key="1">
    <citation type="submission" date="2020-10" db="EMBL/GenBank/DDBJ databases">
        <title>Chromosome-scale genome assembly of the Allis shad, Alosa alosa.</title>
        <authorList>
            <person name="Margot Z."/>
            <person name="Christophe K."/>
            <person name="Cabau C."/>
            <person name="Louis A."/>
            <person name="Berthelot C."/>
            <person name="Parey E."/>
            <person name="Roest Crollius H."/>
            <person name="Montfort J."/>
            <person name="Robinson-Rechavi M."/>
            <person name="Bucao C."/>
            <person name="Bouchez O."/>
            <person name="Gislard M."/>
            <person name="Lluch J."/>
            <person name="Milhes M."/>
            <person name="Lampietro C."/>
            <person name="Lopez Roques C."/>
            <person name="Donnadieu C."/>
            <person name="Braasch I."/>
            <person name="Desvignes T."/>
            <person name="Postlethwait J."/>
            <person name="Bobe J."/>
            <person name="Guiguen Y."/>
        </authorList>
    </citation>
    <scope>NUCLEOTIDE SEQUENCE</scope>
    <source>
        <strain evidence="2">M-15738</strain>
        <tissue evidence="2">Blood</tissue>
    </source>
</reference>
<evidence type="ECO:0000256" key="1">
    <source>
        <dbReference type="SAM" id="MobiDB-lite"/>
    </source>
</evidence>
<evidence type="ECO:0000313" key="3">
    <source>
        <dbReference type="Proteomes" id="UP000823561"/>
    </source>
</evidence>
<feature type="compositionally biased region" description="Basic residues" evidence="1">
    <location>
        <begin position="87"/>
        <end position="96"/>
    </location>
</feature>
<protein>
    <submittedName>
        <fullName evidence="2">Uncharacterized protein</fullName>
    </submittedName>
</protein>
<comment type="caution">
    <text evidence="2">The sequence shown here is derived from an EMBL/GenBank/DDBJ whole genome shotgun (WGS) entry which is preliminary data.</text>
</comment>
<organism evidence="2 3">
    <name type="scientific">Alosa alosa</name>
    <name type="common">allis shad</name>
    <dbReference type="NCBI Taxonomy" id="278164"/>
    <lineage>
        <taxon>Eukaryota</taxon>
        <taxon>Metazoa</taxon>
        <taxon>Chordata</taxon>
        <taxon>Craniata</taxon>
        <taxon>Vertebrata</taxon>
        <taxon>Euteleostomi</taxon>
        <taxon>Actinopterygii</taxon>
        <taxon>Neopterygii</taxon>
        <taxon>Teleostei</taxon>
        <taxon>Clupei</taxon>
        <taxon>Clupeiformes</taxon>
        <taxon>Clupeoidei</taxon>
        <taxon>Clupeidae</taxon>
        <taxon>Alosa</taxon>
    </lineage>
</organism>
<feature type="compositionally biased region" description="Basic and acidic residues" evidence="1">
    <location>
        <begin position="1"/>
        <end position="17"/>
    </location>
</feature>
<sequence>MYRGHDDGLSHRPEKPATQHQEPSSKGESSGSSNEGADVLQKQRHRASGEVAGQERRGPAHEVHLQRLREALREQQRHPAAMARKGLCCRRPRVHRAGFDGQEDGLTGRRGSFGRRGGGSEKRHDKALTGEQMRRRSA</sequence>
<dbReference type="AlphaFoldDB" id="A0AAV6GAW3"/>
<accession>A0AAV6GAW3</accession>
<keyword evidence="3" id="KW-1185">Reference proteome</keyword>
<feature type="region of interest" description="Disordered" evidence="1">
    <location>
        <begin position="1"/>
        <end position="138"/>
    </location>
</feature>
<dbReference type="EMBL" id="JADWDJ010000012">
    <property type="protein sequence ID" value="KAG5272085.1"/>
    <property type="molecule type" value="Genomic_DNA"/>
</dbReference>
<proteinExistence type="predicted"/>
<feature type="compositionally biased region" description="Basic and acidic residues" evidence="1">
    <location>
        <begin position="118"/>
        <end position="138"/>
    </location>
</feature>
<evidence type="ECO:0000313" key="2">
    <source>
        <dbReference type="EMBL" id="KAG5272085.1"/>
    </source>
</evidence>
<dbReference type="Proteomes" id="UP000823561">
    <property type="component" value="Chromosome 12"/>
</dbReference>
<gene>
    <name evidence="2" type="ORF">AALO_G00161490</name>
</gene>
<feature type="compositionally biased region" description="Basic and acidic residues" evidence="1">
    <location>
        <begin position="53"/>
        <end position="77"/>
    </location>
</feature>
<name>A0AAV6GAW3_9TELE</name>